<dbReference type="OrthoDB" id="117693at2157"/>
<gene>
    <name evidence="1" type="ORF">Metlim_1886</name>
</gene>
<accession>H1YYK3</accession>
<dbReference type="RefSeq" id="WP_004078063.1">
    <property type="nucleotide sequence ID" value="NZ_CM001436.1"/>
</dbReference>
<organism evidence="1 2">
    <name type="scientific">Methanoplanus limicola DSM 2279</name>
    <dbReference type="NCBI Taxonomy" id="937775"/>
    <lineage>
        <taxon>Archaea</taxon>
        <taxon>Methanobacteriati</taxon>
        <taxon>Methanobacteriota</taxon>
        <taxon>Stenosarchaea group</taxon>
        <taxon>Methanomicrobia</taxon>
        <taxon>Methanomicrobiales</taxon>
        <taxon>Methanomicrobiaceae</taxon>
        <taxon>Methanoplanus</taxon>
    </lineage>
</organism>
<dbReference type="FunCoup" id="H1YYK3">
    <property type="interactions" value="6"/>
</dbReference>
<dbReference type="HOGENOM" id="CLU_159848_0_0_2"/>
<proteinExistence type="predicted"/>
<name>H1YYK3_9EURY</name>
<dbReference type="Gene3D" id="1.20.120.330">
    <property type="entry name" value="Nucleotidyltransferases domain 2"/>
    <property type="match status" value="1"/>
</dbReference>
<dbReference type="EMBL" id="CM001436">
    <property type="protein sequence ID" value="EHQ35986.1"/>
    <property type="molecule type" value="Genomic_DNA"/>
</dbReference>
<dbReference type="AlphaFoldDB" id="H1YYK3"/>
<evidence type="ECO:0000313" key="1">
    <source>
        <dbReference type="EMBL" id="EHQ35986.1"/>
    </source>
</evidence>
<dbReference type="InParanoid" id="H1YYK3"/>
<evidence type="ECO:0000313" key="2">
    <source>
        <dbReference type="Proteomes" id="UP000005741"/>
    </source>
</evidence>
<reference evidence="1 2" key="1">
    <citation type="submission" date="2011-10" db="EMBL/GenBank/DDBJ databases">
        <title>The Improved High-Quality Draft genome of Methanoplanus limicola DSM 2279.</title>
        <authorList>
            <consortium name="US DOE Joint Genome Institute (JGI-PGF)"/>
            <person name="Lucas S."/>
            <person name="Copeland A."/>
            <person name="Lapidus A."/>
            <person name="Glavina del Rio T."/>
            <person name="Dalin E."/>
            <person name="Tice H."/>
            <person name="Bruce D."/>
            <person name="Goodwin L."/>
            <person name="Pitluck S."/>
            <person name="Peters L."/>
            <person name="Mikhailova N."/>
            <person name="Lu M."/>
            <person name="Kyrpides N."/>
            <person name="Mavromatis K."/>
            <person name="Ivanova N."/>
            <person name="Markowitz V."/>
            <person name="Cheng J.-F."/>
            <person name="Hugenholtz P."/>
            <person name="Woyke T."/>
            <person name="Wu D."/>
            <person name="Wirth R."/>
            <person name="Brambilla E.-M."/>
            <person name="Klenk H.-P."/>
            <person name="Eisen J.A."/>
        </authorList>
    </citation>
    <scope>NUCLEOTIDE SEQUENCE [LARGE SCALE GENOMIC DNA]</scope>
    <source>
        <strain evidence="1 2">DSM 2279</strain>
    </source>
</reference>
<protein>
    <submittedName>
        <fullName evidence="1">Uncharacterized protein</fullName>
    </submittedName>
</protein>
<dbReference type="Proteomes" id="UP000005741">
    <property type="component" value="Chromosome"/>
</dbReference>
<keyword evidence="2" id="KW-1185">Reference proteome</keyword>
<sequence length="122" mass="14206">MMFCWSQFLNVARFLKAQAEEGALPPEAAYRCSISRAYYAAFGYSLRYAKDTMGYAPRNTGADHKLIREFYQSQGKPDIKRKLLRLHQWRKDADYNEPVYNLESNLKDSLKVADEIIKSLDK</sequence>
<dbReference type="STRING" id="937775.Metlim_1886"/>